<dbReference type="GO" id="GO:0000400">
    <property type="term" value="F:four-way junction DNA binding"/>
    <property type="evidence" value="ECO:0007669"/>
    <property type="project" value="TreeGrafter"/>
</dbReference>
<keyword evidence="2" id="KW-0547">Nucleotide-binding</keyword>
<protein>
    <recommendedName>
        <fullName evidence="8">RecA family profile 1 domain-containing protein</fullName>
    </recommendedName>
</protein>
<dbReference type="CDD" id="cd19491">
    <property type="entry name" value="XRCC3"/>
    <property type="match status" value="1"/>
</dbReference>
<dbReference type="InterPro" id="IPR016467">
    <property type="entry name" value="DNA_recomb/repair_RecA-like"/>
</dbReference>
<dbReference type="Gene3D" id="3.40.50.300">
    <property type="entry name" value="P-loop containing nucleotide triphosphate hydrolases"/>
    <property type="match status" value="1"/>
</dbReference>
<dbReference type="InterPro" id="IPR027417">
    <property type="entry name" value="P-loop_NTPase"/>
</dbReference>
<dbReference type="PANTHER" id="PTHR46487">
    <property type="entry name" value="DNA REPAIR PROTEIN XRCC3"/>
    <property type="match status" value="1"/>
</dbReference>
<evidence type="ECO:0000313" key="9">
    <source>
        <dbReference type="EMBL" id="KAK3708248.1"/>
    </source>
</evidence>
<organism evidence="9 10">
    <name type="scientific">Elysia crispata</name>
    <name type="common">lettuce slug</name>
    <dbReference type="NCBI Taxonomy" id="231223"/>
    <lineage>
        <taxon>Eukaryota</taxon>
        <taxon>Metazoa</taxon>
        <taxon>Spiralia</taxon>
        <taxon>Lophotrochozoa</taxon>
        <taxon>Mollusca</taxon>
        <taxon>Gastropoda</taxon>
        <taxon>Heterobranchia</taxon>
        <taxon>Euthyneura</taxon>
        <taxon>Panpulmonata</taxon>
        <taxon>Sacoglossa</taxon>
        <taxon>Placobranchoidea</taxon>
        <taxon>Plakobranchidae</taxon>
        <taxon>Elysia</taxon>
    </lineage>
</organism>
<dbReference type="InterPro" id="IPR047348">
    <property type="entry name" value="XRCC3-like_C"/>
</dbReference>
<dbReference type="InterPro" id="IPR020588">
    <property type="entry name" value="RecA_ATP-bd"/>
</dbReference>
<dbReference type="GO" id="GO:0071140">
    <property type="term" value="P:resolution of mitotic recombination intermediates"/>
    <property type="evidence" value="ECO:0007669"/>
    <property type="project" value="TreeGrafter"/>
</dbReference>
<name>A0AAE0XSW4_9GAST</name>
<evidence type="ECO:0000256" key="5">
    <source>
        <dbReference type="ARBA" id="ARBA00023204"/>
    </source>
</evidence>
<gene>
    <name evidence="9" type="ORF">RRG08_023651</name>
</gene>
<dbReference type="PIRSF" id="PIRSF005856">
    <property type="entry name" value="Rad51"/>
    <property type="match status" value="1"/>
</dbReference>
<keyword evidence="4" id="KW-0067">ATP-binding</keyword>
<evidence type="ECO:0000256" key="7">
    <source>
        <dbReference type="SAM" id="MobiDB-lite"/>
    </source>
</evidence>
<evidence type="ECO:0000256" key="2">
    <source>
        <dbReference type="ARBA" id="ARBA00022741"/>
    </source>
</evidence>
<reference evidence="9" key="1">
    <citation type="journal article" date="2023" name="G3 (Bethesda)">
        <title>A reference genome for the long-term kleptoplast-retaining sea slug Elysia crispata morphotype clarki.</title>
        <authorList>
            <person name="Eastman K.E."/>
            <person name="Pendleton A.L."/>
            <person name="Shaikh M.A."/>
            <person name="Suttiyut T."/>
            <person name="Ogas R."/>
            <person name="Tomko P."/>
            <person name="Gavelis G."/>
            <person name="Widhalm J.R."/>
            <person name="Wisecaver J.H."/>
        </authorList>
    </citation>
    <scope>NUCLEOTIDE SEQUENCE</scope>
    <source>
        <strain evidence="9">ECLA1</strain>
    </source>
</reference>
<evidence type="ECO:0000256" key="4">
    <source>
        <dbReference type="ARBA" id="ARBA00022840"/>
    </source>
</evidence>
<dbReference type="GO" id="GO:0000722">
    <property type="term" value="P:telomere maintenance via recombination"/>
    <property type="evidence" value="ECO:0007669"/>
    <property type="project" value="TreeGrafter"/>
</dbReference>
<evidence type="ECO:0000256" key="3">
    <source>
        <dbReference type="ARBA" id="ARBA00022763"/>
    </source>
</evidence>
<feature type="domain" description="RecA family profile 1" evidence="8">
    <location>
        <begin position="99"/>
        <end position="269"/>
    </location>
</feature>
<dbReference type="GO" id="GO:0090656">
    <property type="term" value="P:t-circle formation"/>
    <property type="evidence" value="ECO:0007669"/>
    <property type="project" value="TreeGrafter"/>
</dbReference>
<dbReference type="InterPro" id="IPR013632">
    <property type="entry name" value="Rad51_C"/>
</dbReference>
<dbReference type="GO" id="GO:0140664">
    <property type="term" value="F:ATP-dependent DNA damage sensor activity"/>
    <property type="evidence" value="ECO:0007669"/>
    <property type="project" value="InterPro"/>
</dbReference>
<evidence type="ECO:0000259" key="8">
    <source>
        <dbReference type="PROSITE" id="PS50162"/>
    </source>
</evidence>
<dbReference type="GO" id="GO:0005657">
    <property type="term" value="C:replication fork"/>
    <property type="evidence" value="ECO:0007669"/>
    <property type="project" value="TreeGrafter"/>
</dbReference>
<keyword evidence="3" id="KW-0227">DNA damage</keyword>
<accession>A0AAE0XSW4</accession>
<dbReference type="AlphaFoldDB" id="A0AAE0XSW4"/>
<feature type="region of interest" description="Disordered" evidence="7">
    <location>
        <begin position="1"/>
        <end position="23"/>
    </location>
</feature>
<dbReference type="GO" id="GO:0033065">
    <property type="term" value="C:Rad51C-XRCC3 complex"/>
    <property type="evidence" value="ECO:0007669"/>
    <property type="project" value="TreeGrafter"/>
</dbReference>
<comment type="subcellular location">
    <subcellularLocation>
        <location evidence="1">Nucleus</location>
    </subcellularLocation>
</comment>
<dbReference type="PROSITE" id="PS50162">
    <property type="entry name" value="RECA_2"/>
    <property type="match status" value="1"/>
</dbReference>
<sequence>MDEDKVSRNNADGNSNSAESEAYGSKEVLFDAESKIKAVLQKARISDETQILVLSDPDLANLSGLTHQDVQELKLHVAKKLVPQVPLNALQILKDESLQHWRLSVSCPMIDRILKGGILSGVITEISGESACGKTQLCLQLCLSVQLDQKHGGGAVYICTEDVFPSRRLQQLIKFFAKNKKSHRYGDNIFIEHVGDFESLDVCVERRLPTLLARGLVKLVVIDSVAALFRCHYTAAQVMERARHLSQFASVLHQLAKQHRIPVVCVNQVSASMGRAAGPSVTPALGLTWANQITCRIMMKRLSSSLCCEDPQSTHQKPGESSSSLNLPTYRVLSVVFAPHLAPANLKVCIDNTGIHGLEDI</sequence>
<dbReference type="Pfam" id="PF08423">
    <property type="entry name" value="Rad51"/>
    <property type="match status" value="1"/>
</dbReference>
<dbReference type="SUPFAM" id="SSF52540">
    <property type="entry name" value="P-loop containing nucleoside triphosphate hydrolases"/>
    <property type="match status" value="1"/>
</dbReference>
<keyword evidence="5" id="KW-0234">DNA repair</keyword>
<evidence type="ECO:0000256" key="1">
    <source>
        <dbReference type="ARBA" id="ARBA00004123"/>
    </source>
</evidence>
<evidence type="ECO:0000256" key="6">
    <source>
        <dbReference type="ARBA" id="ARBA00023242"/>
    </source>
</evidence>
<keyword evidence="10" id="KW-1185">Reference proteome</keyword>
<feature type="compositionally biased region" description="Polar residues" evidence="7">
    <location>
        <begin position="8"/>
        <end position="19"/>
    </location>
</feature>
<dbReference type="PANTHER" id="PTHR46487:SF1">
    <property type="entry name" value="DNA REPAIR PROTEIN XRCC3"/>
    <property type="match status" value="1"/>
</dbReference>
<dbReference type="GO" id="GO:0045003">
    <property type="term" value="P:double-strand break repair via synthesis-dependent strand annealing"/>
    <property type="evidence" value="ECO:0007669"/>
    <property type="project" value="TreeGrafter"/>
</dbReference>
<evidence type="ECO:0000313" key="10">
    <source>
        <dbReference type="Proteomes" id="UP001283361"/>
    </source>
</evidence>
<dbReference type="GO" id="GO:0005524">
    <property type="term" value="F:ATP binding"/>
    <property type="evidence" value="ECO:0007669"/>
    <property type="project" value="UniProtKB-KW"/>
</dbReference>
<keyword evidence="6" id="KW-0539">Nucleus</keyword>
<comment type="caution">
    <text evidence="9">The sequence shown here is derived from an EMBL/GenBank/DDBJ whole genome shotgun (WGS) entry which is preliminary data.</text>
</comment>
<dbReference type="Proteomes" id="UP001283361">
    <property type="component" value="Unassembled WGS sequence"/>
</dbReference>
<dbReference type="EMBL" id="JAWDGP010007701">
    <property type="protein sequence ID" value="KAK3708248.1"/>
    <property type="molecule type" value="Genomic_DNA"/>
</dbReference>
<proteinExistence type="predicted"/>